<dbReference type="PANTHER" id="PTHR33392:SF6">
    <property type="entry name" value="POLYISOPRENYL-TEICHOIC ACID--PEPTIDOGLYCAN TEICHOIC ACID TRANSFERASE TAGU"/>
    <property type="match status" value="1"/>
</dbReference>
<keyword evidence="3" id="KW-0812">Transmembrane</keyword>
<dbReference type="InterPro" id="IPR050922">
    <property type="entry name" value="LytR/CpsA/Psr_CW_biosynth"/>
</dbReference>
<sequence length="361" mass="39923">MSKQNSKNAQPQPTESRVTSRGTRKKKSKKKIIITTILSIFIFIIAAVVVFGSYIFIKGNSKLPAMSLVTDVEGKPNSVTPIPQGESVKDKPVTMVLLGVDQRKGGGGLNTDVMLVAALNPTTKKGAVIAMPRDTRISYYNKDKDAVEVRKANAFYANYYVKAQKDGEDKNGAMLKGKGAVRDVLGQFYDIPIQYAVSVNFQGFRDVVDVLGGIHVDVDMRMKWSDSHDGTDIDLQPGPQTLNGKQTLDFVRFRQSKDNPNASSDFERNNRQSIVLSAIMKKMISLGGITKIGDVIDEVSDDVYTDMPTSELKRMLSTYYNINIDNITFMSLQGKWDNPYVIASEESLAEAKELLQSILAE</sequence>
<feature type="domain" description="Cell envelope-related transcriptional attenuator" evidence="4">
    <location>
        <begin position="110"/>
        <end position="284"/>
    </location>
</feature>
<feature type="compositionally biased region" description="Polar residues" evidence="2">
    <location>
        <begin position="1"/>
        <end position="21"/>
    </location>
</feature>
<gene>
    <name evidence="5" type="ORF">NAG76_15125</name>
</gene>
<dbReference type="NCBIfam" id="TIGR00350">
    <property type="entry name" value="lytR_cpsA_psr"/>
    <property type="match status" value="1"/>
</dbReference>
<dbReference type="AlphaFoldDB" id="A0A9J6ZAR2"/>
<keyword evidence="3" id="KW-1133">Transmembrane helix</keyword>
<dbReference type="Proteomes" id="UP001056756">
    <property type="component" value="Chromosome"/>
</dbReference>
<dbReference type="Pfam" id="PF03816">
    <property type="entry name" value="LytR_cpsA_psr"/>
    <property type="match status" value="1"/>
</dbReference>
<evidence type="ECO:0000313" key="5">
    <source>
        <dbReference type="EMBL" id="URN93162.1"/>
    </source>
</evidence>
<protein>
    <submittedName>
        <fullName evidence="5">LCP family protein</fullName>
    </submittedName>
</protein>
<evidence type="ECO:0000259" key="4">
    <source>
        <dbReference type="Pfam" id="PF03816"/>
    </source>
</evidence>
<name>A0A9J6ZAR2_9BACL</name>
<evidence type="ECO:0000256" key="1">
    <source>
        <dbReference type="ARBA" id="ARBA00006068"/>
    </source>
</evidence>
<dbReference type="EMBL" id="CP097899">
    <property type="protein sequence ID" value="URN93162.1"/>
    <property type="molecule type" value="Genomic_DNA"/>
</dbReference>
<evidence type="ECO:0000313" key="6">
    <source>
        <dbReference type="Proteomes" id="UP001056756"/>
    </source>
</evidence>
<keyword evidence="3" id="KW-0472">Membrane</keyword>
<evidence type="ECO:0000256" key="2">
    <source>
        <dbReference type="SAM" id="MobiDB-lite"/>
    </source>
</evidence>
<dbReference type="PANTHER" id="PTHR33392">
    <property type="entry name" value="POLYISOPRENYL-TEICHOIC ACID--PEPTIDOGLYCAN TEICHOIC ACID TRANSFERASE TAGU"/>
    <property type="match status" value="1"/>
</dbReference>
<feature type="region of interest" description="Disordered" evidence="2">
    <location>
        <begin position="1"/>
        <end position="25"/>
    </location>
</feature>
<reference evidence="5" key="1">
    <citation type="submission" date="2022-05" db="EMBL/GenBank/DDBJ databases">
        <title>Novel bacterial taxa in a minimal lignocellulolytic consortium and its capacity to transform plastics disclosed by genome-resolved metagenomics.</title>
        <authorList>
            <person name="Rodriguez C.A.D."/>
            <person name="Diaz-Garcia L."/>
            <person name="Herrera K."/>
            <person name="Tarazona N.A."/>
            <person name="Sproer C."/>
            <person name="Overmann J."/>
            <person name="Jimenez D.J."/>
        </authorList>
    </citation>
    <scope>NUCLEOTIDE SEQUENCE</scope>
    <source>
        <strain evidence="5">MAG5</strain>
    </source>
</reference>
<dbReference type="InterPro" id="IPR004474">
    <property type="entry name" value="LytR_CpsA_psr"/>
</dbReference>
<comment type="similarity">
    <text evidence="1">Belongs to the LytR/CpsA/Psr (LCP) family.</text>
</comment>
<evidence type="ECO:0000256" key="3">
    <source>
        <dbReference type="SAM" id="Phobius"/>
    </source>
</evidence>
<feature type="transmembrane region" description="Helical" evidence="3">
    <location>
        <begin position="32"/>
        <end position="57"/>
    </location>
</feature>
<accession>A0A9J6ZAR2</accession>
<dbReference type="KEGG" id="plig:NAG76_15125"/>
<proteinExistence type="inferred from homology"/>
<organism evidence="5 6">
    <name type="scientific">Candidatus Pristimantibacillus lignocellulolyticus</name>
    <dbReference type="NCBI Taxonomy" id="2994561"/>
    <lineage>
        <taxon>Bacteria</taxon>
        <taxon>Bacillati</taxon>
        <taxon>Bacillota</taxon>
        <taxon>Bacilli</taxon>
        <taxon>Bacillales</taxon>
        <taxon>Paenibacillaceae</taxon>
        <taxon>Candidatus Pristimantibacillus</taxon>
    </lineage>
</organism>
<dbReference type="Gene3D" id="3.40.630.190">
    <property type="entry name" value="LCP protein"/>
    <property type="match status" value="1"/>
</dbReference>